<sequence length="330" mass="34431">MLVPVVSAVLLIPTVVLTFWGIAGLAALWAGRFISGWPAAQQASTHYFEVIGLPPVTSTGPALAVTPVALAALVLGLAPTTWLARQQARFARLVLGPTEAIRLAQRVRRLDQTRSDVTVAQAAELRRIERDLHDGIQSRLVAMGMKLGAVEALIDSDPAAAKKLAADLRTASAEALTELRVLVRGIHPPVLSERGLLDAVRAVALDSPLKVEVTGSLAGRVEQPVEACAYFAVCELLGNAAKHGSARRVTISLEHDDGLLRAAVTDDGKGGADAARGSGLRGIERRLGGFDGRLTLASPLGGPTVAIVEVPCQLDPEPSSPKTSTSSGTA</sequence>
<keyword evidence="12" id="KW-1185">Reference proteome</keyword>
<dbReference type="AlphaFoldDB" id="A0A1H8YIG8"/>
<evidence type="ECO:0000256" key="4">
    <source>
        <dbReference type="ARBA" id="ARBA00022679"/>
    </source>
</evidence>
<protein>
    <recommendedName>
        <fullName evidence="2">histidine kinase</fullName>
        <ecNumber evidence="2">2.7.13.3</ecNumber>
    </recommendedName>
</protein>
<keyword evidence="5" id="KW-0547">Nucleotide-binding</keyword>
<dbReference type="STRING" id="394193.SAMN04489732_11820"/>
<organism evidence="11 12">
    <name type="scientific">Amycolatopsis saalfeldensis</name>
    <dbReference type="NCBI Taxonomy" id="394193"/>
    <lineage>
        <taxon>Bacteria</taxon>
        <taxon>Bacillati</taxon>
        <taxon>Actinomycetota</taxon>
        <taxon>Actinomycetes</taxon>
        <taxon>Pseudonocardiales</taxon>
        <taxon>Pseudonocardiaceae</taxon>
        <taxon>Amycolatopsis</taxon>
    </lineage>
</organism>
<keyword evidence="3" id="KW-0597">Phosphoprotein</keyword>
<dbReference type="Gene3D" id="3.30.565.10">
    <property type="entry name" value="Histidine kinase-like ATPase, C-terminal domain"/>
    <property type="match status" value="1"/>
</dbReference>
<keyword evidence="6 11" id="KW-0418">Kinase</keyword>
<feature type="transmembrane region" description="Helical" evidence="9">
    <location>
        <begin position="7"/>
        <end position="30"/>
    </location>
</feature>
<feature type="domain" description="Signal transduction histidine kinase subgroup 3 dimerisation and phosphoacceptor" evidence="10">
    <location>
        <begin position="124"/>
        <end position="191"/>
    </location>
</feature>
<dbReference type="GO" id="GO:0005524">
    <property type="term" value="F:ATP binding"/>
    <property type="evidence" value="ECO:0007669"/>
    <property type="project" value="UniProtKB-KW"/>
</dbReference>
<dbReference type="PANTHER" id="PTHR24421">
    <property type="entry name" value="NITRATE/NITRITE SENSOR PROTEIN NARX-RELATED"/>
    <property type="match status" value="1"/>
</dbReference>
<dbReference type="SUPFAM" id="SSF55874">
    <property type="entry name" value="ATPase domain of HSP90 chaperone/DNA topoisomerase II/histidine kinase"/>
    <property type="match status" value="1"/>
</dbReference>
<reference evidence="11 12" key="1">
    <citation type="submission" date="2016-10" db="EMBL/GenBank/DDBJ databases">
        <authorList>
            <person name="de Groot N.N."/>
        </authorList>
    </citation>
    <scope>NUCLEOTIDE SEQUENCE [LARGE SCALE GENOMIC DNA]</scope>
    <source>
        <strain evidence="11 12">DSM 44993</strain>
    </source>
</reference>
<comment type="catalytic activity">
    <reaction evidence="1">
        <text>ATP + protein L-histidine = ADP + protein N-phospho-L-histidine.</text>
        <dbReference type="EC" id="2.7.13.3"/>
    </reaction>
</comment>
<evidence type="ECO:0000256" key="2">
    <source>
        <dbReference type="ARBA" id="ARBA00012438"/>
    </source>
</evidence>
<dbReference type="EMBL" id="FOEF01000018">
    <property type="protein sequence ID" value="SEP51927.1"/>
    <property type="molecule type" value="Genomic_DNA"/>
</dbReference>
<dbReference type="GO" id="GO:0046983">
    <property type="term" value="F:protein dimerization activity"/>
    <property type="evidence" value="ECO:0007669"/>
    <property type="project" value="InterPro"/>
</dbReference>
<dbReference type="EC" id="2.7.13.3" evidence="2"/>
<keyword evidence="9" id="KW-0812">Transmembrane</keyword>
<keyword evidence="9" id="KW-0472">Membrane</keyword>
<dbReference type="InterPro" id="IPR050482">
    <property type="entry name" value="Sensor_HK_TwoCompSys"/>
</dbReference>
<dbReference type="Proteomes" id="UP000198582">
    <property type="component" value="Unassembled WGS sequence"/>
</dbReference>
<keyword evidence="9" id="KW-1133">Transmembrane helix</keyword>
<evidence type="ECO:0000256" key="1">
    <source>
        <dbReference type="ARBA" id="ARBA00000085"/>
    </source>
</evidence>
<evidence type="ECO:0000256" key="8">
    <source>
        <dbReference type="ARBA" id="ARBA00023012"/>
    </source>
</evidence>
<dbReference type="PANTHER" id="PTHR24421:SF10">
    <property type="entry name" value="NITRATE_NITRITE SENSOR PROTEIN NARQ"/>
    <property type="match status" value="1"/>
</dbReference>
<accession>A0A1H8YIG8</accession>
<keyword evidence="4" id="KW-0808">Transferase</keyword>
<evidence type="ECO:0000256" key="7">
    <source>
        <dbReference type="ARBA" id="ARBA00022840"/>
    </source>
</evidence>
<dbReference type="InterPro" id="IPR036890">
    <property type="entry name" value="HATPase_C_sf"/>
</dbReference>
<keyword evidence="7" id="KW-0067">ATP-binding</keyword>
<evidence type="ECO:0000256" key="5">
    <source>
        <dbReference type="ARBA" id="ARBA00022741"/>
    </source>
</evidence>
<evidence type="ECO:0000256" key="3">
    <source>
        <dbReference type="ARBA" id="ARBA00022553"/>
    </source>
</evidence>
<dbReference type="InterPro" id="IPR011712">
    <property type="entry name" value="Sig_transdc_His_kin_sub3_dim/P"/>
</dbReference>
<gene>
    <name evidence="11" type="ORF">SAMN04489732_11820</name>
</gene>
<dbReference type="Gene3D" id="1.20.5.1930">
    <property type="match status" value="1"/>
</dbReference>
<feature type="transmembrane region" description="Helical" evidence="9">
    <location>
        <begin position="62"/>
        <end position="84"/>
    </location>
</feature>
<keyword evidence="8" id="KW-0902">Two-component regulatory system</keyword>
<proteinExistence type="predicted"/>
<dbReference type="GO" id="GO:0000155">
    <property type="term" value="F:phosphorelay sensor kinase activity"/>
    <property type="evidence" value="ECO:0007669"/>
    <property type="project" value="InterPro"/>
</dbReference>
<dbReference type="CDD" id="cd16917">
    <property type="entry name" value="HATPase_UhpB-NarQ-NarX-like"/>
    <property type="match status" value="1"/>
</dbReference>
<dbReference type="Pfam" id="PF07730">
    <property type="entry name" value="HisKA_3"/>
    <property type="match status" value="1"/>
</dbReference>
<evidence type="ECO:0000259" key="10">
    <source>
        <dbReference type="Pfam" id="PF07730"/>
    </source>
</evidence>
<evidence type="ECO:0000256" key="9">
    <source>
        <dbReference type="SAM" id="Phobius"/>
    </source>
</evidence>
<dbReference type="GO" id="GO:0016020">
    <property type="term" value="C:membrane"/>
    <property type="evidence" value="ECO:0007669"/>
    <property type="project" value="InterPro"/>
</dbReference>
<evidence type="ECO:0000313" key="11">
    <source>
        <dbReference type="EMBL" id="SEP51927.1"/>
    </source>
</evidence>
<evidence type="ECO:0000256" key="6">
    <source>
        <dbReference type="ARBA" id="ARBA00022777"/>
    </source>
</evidence>
<name>A0A1H8YIG8_9PSEU</name>
<evidence type="ECO:0000313" key="12">
    <source>
        <dbReference type="Proteomes" id="UP000198582"/>
    </source>
</evidence>